<name>A0A918GC58_9PSEU</name>
<evidence type="ECO:0008006" key="4">
    <source>
        <dbReference type="Google" id="ProtNLM"/>
    </source>
</evidence>
<dbReference type="EMBL" id="BMRB01000002">
    <property type="protein sequence ID" value="GGS29108.1"/>
    <property type="molecule type" value="Genomic_DNA"/>
</dbReference>
<proteinExistence type="predicted"/>
<protein>
    <recommendedName>
        <fullName evidence="4">Lipoprotein</fullName>
    </recommendedName>
</protein>
<evidence type="ECO:0000313" key="2">
    <source>
        <dbReference type="EMBL" id="GGS29108.1"/>
    </source>
</evidence>
<dbReference type="AlphaFoldDB" id="A0A918GC58"/>
<keyword evidence="1" id="KW-0732">Signal</keyword>
<evidence type="ECO:0000313" key="3">
    <source>
        <dbReference type="Proteomes" id="UP000660680"/>
    </source>
</evidence>
<accession>A0A918GC58</accession>
<gene>
    <name evidence="2" type="ORF">GCM10010171_22910</name>
</gene>
<comment type="caution">
    <text evidence="2">The sequence shown here is derived from an EMBL/GenBank/DDBJ whole genome shotgun (WGS) entry which is preliminary data.</text>
</comment>
<feature type="signal peptide" evidence="1">
    <location>
        <begin position="1"/>
        <end position="18"/>
    </location>
</feature>
<reference evidence="2" key="1">
    <citation type="journal article" date="2014" name="Int. J. Syst. Evol. Microbiol.">
        <title>Complete genome sequence of Corynebacterium casei LMG S-19264T (=DSM 44701T), isolated from a smear-ripened cheese.</title>
        <authorList>
            <consortium name="US DOE Joint Genome Institute (JGI-PGF)"/>
            <person name="Walter F."/>
            <person name="Albersmeier A."/>
            <person name="Kalinowski J."/>
            <person name="Ruckert C."/>
        </authorList>
    </citation>
    <scope>NUCLEOTIDE SEQUENCE</scope>
    <source>
        <strain evidence="2">JCM 3276</strain>
    </source>
</reference>
<sequence length="135" mass="14432">MKTLVCLALVAAVSAGCAGSGHEHHQHHSTTADDTAQLRGTATTYLGLLSGGDPTTAWGMWTPEAQQRQPREVFADRIADCAPGVPYEVLGVVSDGPDLARVSWRHGEHTGELRLRLHEGHWRVDTSDTIACGAP</sequence>
<keyword evidence="3" id="KW-1185">Reference proteome</keyword>
<dbReference type="PROSITE" id="PS51257">
    <property type="entry name" value="PROKAR_LIPOPROTEIN"/>
    <property type="match status" value="1"/>
</dbReference>
<dbReference type="RefSeq" id="WP_189210399.1">
    <property type="nucleotide sequence ID" value="NZ_BMRB01000002.1"/>
</dbReference>
<feature type="chain" id="PRO_5038338177" description="Lipoprotein" evidence="1">
    <location>
        <begin position="19"/>
        <end position="135"/>
    </location>
</feature>
<organism evidence="2 3">
    <name type="scientific">Actinokineospora fastidiosa</name>
    <dbReference type="NCBI Taxonomy" id="1816"/>
    <lineage>
        <taxon>Bacteria</taxon>
        <taxon>Bacillati</taxon>
        <taxon>Actinomycetota</taxon>
        <taxon>Actinomycetes</taxon>
        <taxon>Pseudonocardiales</taxon>
        <taxon>Pseudonocardiaceae</taxon>
        <taxon>Actinokineospora</taxon>
    </lineage>
</organism>
<evidence type="ECO:0000256" key="1">
    <source>
        <dbReference type="SAM" id="SignalP"/>
    </source>
</evidence>
<reference evidence="2" key="2">
    <citation type="submission" date="2020-09" db="EMBL/GenBank/DDBJ databases">
        <authorList>
            <person name="Sun Q."/>
            <person name="Ohkuma M."/>
        </authorList>
    </citation>
    <scope>NUCLEOTIDE SEQUENCE</scope>
    <source>
        <strain evidence="2">JCM 3276</strain>
    </source>
</reference>
<dbReference type="Proteomes" id="UP000660680">
    <property type="component" value="Unassembled WGS sequence"/>
</dbReference>